<accession>A0ABR2YRP7</accession>
<keyword evidence="2" id="KW-0812">Transmembrane</keyword>
<evidence type="ECO:0000313" key="3">
    <source>
        <dbReference type="EMBL" id="KAK9909430.1"/>
    </source>
</evidence>
<evidence type="ECO:0000256" key="2">
    <source>
        <dbReference type="SAM" id="Phobius"/>
    </source>
</evidence>
<proteinExistence type="predicted"/>
<comment type="caution">
    <text evidence="3">The sequence shown here is derived from an EMBL/GenBank/DDBJ whole genome shotgun (WGS) entry which is preliminary data.</text>
</comment>
<keyword evidence="2" id="KW-0472">Membrane</keyword>
<dbReference type="Proteomes" id="UP001491310">
    <property type="component" value="Unassembled WGS sequence"/>
</dbReference>
<feature type="compositionally biased region" description="Basic and acidic residues" evidence="1">
    <location>
        <begin position="71"/>
        <end position="82"/>
    </location>
</feature>
<feature type="region of interest" description="Disordered" evidence="1">
    <location>
        <begin position="44"/>
        <end position="93"/>
    </location>
</feature>
<evidence type="ECO:0000313" key="4">
    <source>
        <dbReference type="Proteomes" id="UP001491310"/>
    </source>
</evidence>
<organism evidence="3 4">
    <name type="scientific">Coccomyxa subellipsoidea</name>
    <dbReference type="NCBI Taxonomy" id="248742"/>
    <lineage>
        <taxon>Eukaryota</taxon>
        <taxon>Viridiplantae</taxon>
        <taxon>Chlorophyta</taxon>
        <taxon>core chlorophytes</taxon>
        <taxon>Trebouxiophyceae</taxon>
        <taxon>Trebouxiophyceae incertae sedis</taxon>
        <taxon>Coccomyxaceae</taxon>
        <taxon>Coccomyxa</taxon>
    </lineage>
</organism>
<name>A0ABR2YRP7_9CHLO</name>
<keyword evidence="2" id="KW-1133">Transmembrane helix</keyword>
<reference evidence="3 4" key="1">
    <citation type="journal article" date="2024" name="Nat. Commun.">
        <title>Phylogenomics reveals the evolutionary origins of lichenization in chlorophyte algae.</title>
        <authorList>
            <person name="Puginier C."/>
            <person name="Libourel C."/>
            <person name="Otte J."/>
            <person name="Skaloud P."/>
            <person name="Haon M."/>
            <person name="Grisel S."/>
            <person name="Petersen M."/>
            <person name="Berrin J.G."/>
            <person name="Delaux P.M."/>
            <person name="Dal Grande F."/>
            <person name="Keller J."/>
        </authorList>
    </citation>
    <scope>NUCLEOTIDE SEQUENCE [LARGE SCALE GENOMIC DNA]</scope>
    <source>
        <strain evidence="3 4">SAG 216-7</strain>
    </source>
</reference>
<feature type="transmembrane region" description="Helical" evidence="2">
    <location>
        <begin position="108"/>
        <end position="126"/>
    </location>
</feature>
<evidence type="ECO:0000256" key="1">
    <source>
        <dbReference type="SAM" id="MobiDB-lite"/>
    </source>
</evidence>
<dbReference type="EMBL" id="JALJOT010000006">
    <property type="protein sequence ID" value="KAK9909430.1"/>
    <property type="molecule type" value="Genomic_DNA"/>
</dbReference>
<protein>
    <submittedName>
        <fullName evidence="3">Uncharacterized protein</fullName>
    </submittedName>
</protein>
<keyword evidence="4" id="KW-1185">Reference proteome</keyword>
<gene>
    <name evidence="3" type="ORF">WJX75_002179</name>
</gene>
<sequence>MTSSLAFAFSNRDGVFTPQKRTRSASVLDDSKGLPTLDLHLLEQSTHSSPGVKRDLENGIPRPIDIQLESQPDRDTRWPSREHLRRSSSASSGLFNLPLLGTSCVGRMLLWTSLILGLMVSLSFLFPAR</sequence>